<dbReference type="EMBL" id="JAURTK010000001">
    <property type="protein sequence ID" value="MDP9645458.1"/>
    <property type="molecule type" value="Genomic_DNA"/>
</dbReference>
<dbReference type="GO" id="GO:0005829">
    <property type="term" value="C:cytosol"/>
    <property type="evidence" value="ECO:0007669"/>
    <property type="project" value="TreeGrafter"/>
</dbReference>
<dbReference type="PANTHER" id="PTHR46832">
    <property type="entry name" value="5'-METHYLTHIOADENOSINE/S-ADENOSYLHOMOCYSTEINE NUCLEOSIDASE"/>
    <property type="match status" value="1"/>
</dbReference>
<dbReference type="GO" id="GO:0008930">
    <property type="term" value="F:methylthioadenosine nucleosidase activity"/>
    <property type="evidence" value="ECO:0007669"/>
    <property type="project" value="TreeGrafter"/>
</dbReference>
<proteinExistence type="predicted"/>
<reference evidence="2" key="1">
    <citation type="submission" date="2023-07" db="EMBL/GenBank/DDBJ databases">
        <title>Sorghum-associated microbial communities from plants grown in Nebraska, USA.</title>
        <authorList>
            <person name="Schachtman D."/>
        </authorList>
    </citation>
    <scope>NUCLEOTIDE SEQUENCE</scope>
    <source>
        <strain evidence="2">DS1061</strain>
    </source>
</reference>
<dbReference type="Proteomes" id="UP001229486">
    <property type="component" value="Unassembled WGS sequence"/>
</dbReference>
<dbReference type="SUPFAM" id="SSF53167">
    <property type="entry name" value="Purine and uridine phosphorylases"/>
    <property type="match status" value="1"/>
</dbReference>
<dbReference type="AlphaFoldDB" id="A0AB73I607"/>
<gene>
    <name evidence="2" type="ORF">J2793_000880</name>
</gene>
<dbReference type="GO" id="GO:0008782">
    <property type="term" value="F:adenosylhomocysteine nucleosidase activity"/>
    <property type="evidence" value="ECO:0007669"/>
    <property type="project" value="TreeGrafter"/>
</dbReference>
<dbReference type="GO" id="GO:0009116">
    <property type="term" value="P:nucleoside metabolic process"/>
    <property type="evidence" value="ECO:0007669"/>
    <property type="project" value="InterPro"/>
</dbReference>
<dbReference type="PANTHER" id="PTHR46832:SF1">
    <property type="entry name" value="5'-METHYLTHIOADENOSINE_S-ADENOSYLHOMOCYSTEINE NUCLEOSIDASE"/>
    <property type="match status" value="1"/>
</dbReference>
<feature type="domain" description="Nucleoside phosphorylase" evidence="1">
    <location>
        <begin position="291"/>
        <end position="535"/>
    </location>
</feature>
<protein>
    <submittedName>
        <fullName evidence="2">Nucleoside phosphorylase</fullName>
    </submittedName>
</protein>
<dbReference type="Pfam" id="PF01048">
    <property type="entry name" value="PNP_UDP_1"/>
    <property type="match status" value="1"/>
</dbReference>
<dbReference type="GO" id="GO:0019284">
    <property type="term" value="P:L-methionine salvage from S-adenosylmethionine"/>
    <property type="evidence" value="ECO:0007669"/>
    <property type="project" value="TreeGrafter"/>
</dbReference>
<sequence>MQFEDIMRARLGEAQAVVRFQEYLRHERGYSPTSFRSEYALTPSLRADLAIVDNEGTLRALVEFKLGRPGVRDAPRSLHVQIQRHLLALPADSKVRIFAVLYNESEIEVREYSTDSGELIESPMAHFPAANEVLASNDGDSVRKSIGWPGKYGKEKAKLFDAFDSARRELSSLDKKGFLPAGVGGAAALLSEVNSQLTLRFTDLSVPEPWRSDEELFVSAATFSEYLKKELAVDKNQKAGIPIDVRLVIQALQRKIEDVIQSEKMQGVGGLVAPSESGMESVNPKPDPVDILVVVAMMKPEFEELMSVVANAVHEQPFETSDHSYCMRGTLDGSSASVIVATQDNMGMTNAAVLVTKLVLHYQPKYVVMTGIAAGIDPKDQQVGDVLVPSHTYDIALGKLDVDKDDVIFKPKIYQKDARDHLNASGKVLASKWDAEFKKLWSAELQAAYPEQFSTLIKRPIDVHNGPFGSGGTVIAYEKEAELYKQTNNAIIGFDMEAHAVVTAAAECGLLNKPQVLVAKAICDFAGGDKRRNKGAKQVLAARSSALYFQLFFLRYILGQNSTALAA</sequence>
<evidence type="ECO:0000313" key="3">
    <source>
        <dbReference type="Proteomes" id="UP001229486"/>
    </source>
</evidence>
<evidence type="ECO:0000259" key="1">
    <source>
        <dbReference type="Pfam" id="PF01048"/>
    </source>
</evidence>
<evidence type="ECO:0000313" key="2">
    <source>
        <dbReference type="EMBL" id="MDP9645458.1"/>
    </source>
</evidence>
<dbReference type="InterPro" id="IPR000845">
    <property type="entry name" value="Nucleoside_phosphorylase_d"/>
</dbReference>
<comment type="caution">
    <text evidence="2">The sequence shown here is derived from an EMBL/GenBank/DDBJ whole genome shotgun (WGS) entry which is preliminary data.</text>
</comment>
<organism evidence="2 3">
    <name type="scientific">Paraburkholderia caledonica</name>
    <dbReference type="NCBI Taxonomy" id="134536"/>
    <lineage>
        <taxon>Bacteria</taxon>
        <taxon>Pseudomonadati</taxon>
        <taxon>Pseudomonadota</taxon>
        <taxon>Betaproteobacteria</taxon>
        <taxon>Burkholderiales</taxon>
        <taxon>Burkholderiaceae</taxon>
        <taxon>Paraburkholderia</taxon>
    </lineage>
</organism>
<accession>A0AB73I607</accession>
<dbReference type="Gene3D" id="3.40.50.1580">
    <property type="entry name" value="Nucleoside phosphorylase domain"/>
    <property type="match status" value="1"/>
</dbReference>
<name>A0AB73I607_9BURK</name>
<dbReference type="RefSeq" id="WP_392392743.1">
    <property type="nucleotide sequence ID" value="NZ_JAURTK010000001.1"/>
</dbReference>
<dbReference type="InterPro" id="IPR035994">
    <property type="entry name" value="Nucleoside_phosphorylase_sf"/>
</dbReference>